<dbReference type="InterPro" id="IPR036388">
    <property type="entry name" value="WH-like_DNA-bd_sf"/>
</dbReference>
<dbReference type="GO" id="GO:0003700">
    <property type="term" value="F:DNA-binding transcription factor activity"/>
    <property type="evidence" value="ECO:0007669"/>
    <property type="project" value="InterPro"/>
</dbReference>
<dbReference type="PANTHER" id="PTHR33154">
    <property type="entry name" value="TRANSCRIPTIONAL REGULATOR, ARSR FAMILY"/>
    <property type="match status" value="1"/>
</dbReference>
<keyword evidence="3" id="KW-0804">Transcription</keyword>
<dbReference type="Gene3D" id="1.10.10.10">
    <property type="entry name" value="Winged helix-like DNA-binding domain superfamily/Winged helix DNA-binding domain"/>
    <property type="match status" value="1"/>
</dbReference>
<keyword evidence="6" id="KW-1185">Reference proteome</keyword>
<dbReference type="InterPro" id="IPR011991">
    <property type="entry name" value="ArsR-like_HTH"/>
</dbReference>
<dbReference type="SUPFAM" id="SSF46785">
    <property type="entry name" value="Winged helix' DNA-binding domain"/>
    <property type="match status" value="1"/>
</dbReference>
<dbReference type="InterPro" id="IPR001845">
    <property type="entry name" value="HTH_ArsR_DNA-bd_dom"/>
</dbReference>
<sequence>MDYNRLADFYKALADKTRLRILALLKEEDLCVGELVSILDMTQPAVSQHVRKLRLAGLVKERRQGQWVYYSLSGEDLPFYPAILEHLPDARHELEQLKQEGKKGICD</sequence>
<dbReference type="AlphaFoldDB" id="A0A2T4Z7F6"/>
<dbReference type="GO" id="GO:0003677">
    <property type="term" value="F:DNA binding"/>
    <property type="evidence" value="ECO:0007669"/>
    <property type="project" value="UniProtKB-KW"/>
</dbReference>
<dbReference type="PROSITE" id="PS50987">
    <property type="entry name" value="HTH_ARSR_2"/>
    <property type="match status" value="1"/>
</dbReference>
<dbReference type="PANTHER" id="PTHR33154:SF18">
    <property type="entry name" value="ARSENICAL RESISTANCE OPERON REPRESSOR"/>
    <property type="match status" value="1"/>
</dbReference>
<reference evidence="5 6" key="1">
    <citation type="submission" date="2018-04" db="EMBL/GenBank/DDBJ databases">
        <title>Genomic Encyclopedia of Archaeal and Bacterial Type Strains, Phase II (KMG-II): from individual species to whole genera.</title>
        <authorList>
            <person name="Goeker M."/>
        </authorList>
    </citation>
    <scope>NUCLEOTIDE SEQUENCE [LARGE SCALE GENOMIC DNA]</scope>
    <source>
        <strain evidence="5 6">DSM 45169</strain>
    </source>
</reference>
<dbReference type="NCBIfam" id="NF033788">
    <property type="entry name" value="HTH_metalloreg"/>
    <property type="match status" value="1"/>
</dbReference>
<evidence type="ECO:0000259" key="4">
    <source>
        <dbReference type="PROSITE" id="PS50987"/>
    </source>
</evidence>
<organism evidence="5 6">
    <name type="scientific">Desmospora activa DSM 45169</name>
    <dbReference type="NCBI Taxonomy" id="1121389"/>
    <lineage>
        <taxon>Bacteria</taxon>
        <taxon>Bacillati</taxon>
        <taxon>Bacillota</taxon>
        <taxon>Bacilli</taxon>
        <taxon>Bacillales</taxon>
        <taxon>Thermoactinomycetaceae</taxon>
        <taxon>Desmospora</taxon>
    </lineage>
</organism>
<dbReference type="InterPro" id="IPR036390">
    <property type="entry name" value="WH_DNA-bd_sf"/>
</dbReference>
<dbReference type="EMBL" id="PZZP01000001">
    <property type="protein sequence ID" value="PTM57828.1"/>
    <property type="molecule type" value="Genomic_DNA"/>
</dbReference>
<dbReference type="RefSeq" id="WP_107724698.1">
    <property type="nucleotide sequence ID" value="NZ_PZZP01000001.1"/>
</dbReference>
<gene>
    <name evidence="5" type="ORF">C8J48_0391</name>
</gene>
<evidence type="ECO:0000256" key="1">
    <source>
        <dbReference type="ARBA" id="ARBA00023015"/>
    </source>
</evidence>
<dbReference type="SMART" id="SM00418">
    <property type="entry name" value="HTH_ARSR"/>
    <property type="match status" value="1"/>
</dbReference>
<dbReference type="InterPro" id="IPR051081">
    <property type="entry name" value="HTH_MetalResp_TranReg"/>
</dbReference>
<keyword evidence="1" id="KW-0805">Transcription regulation</keyword>
<dbReference type="PRINTS" id="PR00778">
    <property type="entry name" value="HTHARSR"/>
</dbReference>
<proteinExistence type="predicted"/>
<evidence type="ECO:0000256" key="2">
    <source>
        <dbReference type="ARBA" id="ARBA00023125"/>
    </source>
</evidence>
<keyword evidence="2 5" id="KW-0238">DNA-binding</keyword>
<dbReference type="Proteomes" id="UP000241639">
    <property type="component" value="Unassembled WGS sequence"/>
</dbReference>
<name>A0A2T4Z7F6_9BACL</name>
<dbReference type="CDD" id="cd00090">
    <property type="entry name" value="HTH_ARSR"/>
    <property type="match status" value="1"/>
</dbReference>
<feature type="domain" description="HTH arsR-type" evidence="4">
    <location>
        <begin position="1"/>
        <end position="91"/>
    </location>
</feature>
<evidence type="ECO:0000256" key="3">
    <source>
        <dbReference type="ARBA" id="ARBA00023163"/>
    </source>
</evidence>
<evidence type="ECO:0000313" key="6">
    <source>
        <dbReference type="Proteomes" id="UP000241639"/>
    </source>
</evidence>
<evidence type="ECO:0000313" key="5">
    <source>
        <dbReference type="EMBL" id="PTM57828.1"/>
    </source>
</evidence>
<dbReference type="OrthoDB" id="9798835at2"/>
<accession>A0A2T4Z7F6</accession>
<protein>
    <submittedName>
        <fullName evidence="5">DNA-binding transcriptional ArsR family regulator</fullName>
    </submittedName>
</protein>
<comment type="caution">
    <text evidence="5">The sequence shown here is derived from an EMBL/GenBank/DDBJ whole genome shotgun (WGS) entry which is preliminary data.</text>
</comment>
<dbReference type="Pfam" id="PF01022">
    <property type="entry name" value="HTH_5"/>
    <property type="match status" value="1"/>
</dbReference>